<keyword evidence="1" id="KW-1133">Transmembrane helix</keyword>
<evidence type="ECO:0000313" key="4">
    <source>
        <dbReference type="Proteomes" id="UP000229176"/>
    </source>
</evidence>
<proteinExistence type="inferred from homology"/>
<dbReference type="NCBIfam" id="TIGR00697">
    <property type="entry name" value="queuosine precursor transporter"/>
    <property type="match status" value="1"/>
</dbReference>
<comment type="subcellular location">
    <subcellularLocation>
        <location evidence="1">Cell membrane</location>
        <topology evidence="1">Multi-pass membrane protein</topology>
    </subcellularLocation>
</comment>
<reference evidence="3 4" key="1">
    <citation type="submission" date="2017-09" db="EMBL/GenBank/DDBJ databases">
        <title>Depth-based differentiation of microbial function through sediment-hosted aquifers and enrichment of novel symbionts in the deep terrestrial subsurface.</title>
        <authorList>
            <person name="Probst A.J."/>
            <person name="Ladd B."/>
            <person name="Jarett J.K."/>
            <person name="Geller-Mcgrath D.E."/>
            <person name="Sieber C.M."/>
            <person name="Emerson J.B."/>
            <person name="Anantharaman K."/>
            <person name="Thomas B.C."/>
            <person name="Malmstrom R."/>
            <person name="Stieglmeier M."/>
            <person name="Klingl A."/>
            <person name="Woyke T."/>
            <person name="Ryan C.M."/>
            <person name="Banfield J.F."/>
        </authorList>
    </citation>
    <scope>NUCLEOTIDE SEQUENCE [LARGE SCALE GENOMIC DNA]</scope>
    <source>
        <strain evidence="3">CG22_combo_CG10-13_8_21_14_all_32_8</strain>
    </source>
</reference>
<gene>
    <name evidence="3" type="ORF">COW91_00185</name>
</gene>
<evidence type="ECO:0000256" key="2">
    <source>
        <dbReference type="SAM" id="MobiDB-lite"/>
    </source>
</evidence>
<feature type="transmembrane region" description="Helical" evidence="1">
    <location>
        <begin position="112"/>
        <end position="137"/>
    </location>
</feature>
<name>A0A2H0CHA8_9BACT</name>
<feature type="transmembrane region" description="Helical" evidence="1">
    <location>
        <begin position="158"/>
        <end position="180"/>
    </location>
</feature>
<evidence type="ECO:0000256" key="1">
    <source>
        <dbReference type="HAMAP-Rule" id="MF_02088"/>
    </source>
</evidence>
<organism evidence="3 4">
    <name type="scientific">Candidatus Nomurabacteria bacterium CG22_combo_CG10-13_8_21_14_all_32_8</name>
    <dbReference type="NCBI Taxonomy" id="1974732"/>
    <lineage>
        <taxon>Bacteria</taxon>
        <taxon>Candidatus Nomuraibacteriota</taxon>
    </lineage>
</organism>
<dbReference type="EMBL" id="PCTI01000001">
    <property type="protein sequence ID" value="PIP69297.1"/>
    <property type="molecule type" value="Genomic_DNA"/>
</dbReference>
<dbReference type="Pfam" id="PF02592">
    <property type="entry name" value="Vut_1"/>
    <property type="match status" value="1"/>
</dbReference>
<dbReference type="InterPro" id="IPR003744">
    <property type="entry name" value="YhhQ"/>
</dbReference>
<dbReference type="GO" id="GO:0022857">
    <property type="term" value="F:transmembrane transporter activity"/>
    <property type="evidence" value="ECO:0007669"/>
    <property type="project" value="UniProtKB-UniRule"/>
</dbReference>
<evidence type="ECO:0000313" key="3">
    <source>
        <dbReference type="EMBL" id="PIP69297.1"/>
    </source>
</evidence>
<comment type="caution">
    <text evidence="3">The sequence shown here is derived from an EMBL/GenBank/DDBJ whole genome shotgun (WGS) entry which is preliminary data.</text>
</comment>
<keyword evidence="1" id="KW-1003">Cell membrane</keyword>
<comment type="similarity">
    <text evidence="1">Belongs to the vitamin uptake transporter (VUT/ECF) (TC 2.A.88) family. Q precursor transporter subfamily.</text>
</comment>
<sequence length="236" mass="27069">MQQLTEKDYKKILICLTLYITSLIAANTLGIKLMPFLFDTHLSVAVFFFPFVFMMTDIIGEVYGKRMAKLFVLAGFVSTFIFLIYTIVSQIMPWSGNALWVKDGFNQVFSLSLRFSIASLLAFVIAEYQDVFAFFFFKKRIGEKHFWIRSNLSNVWSQFLDSAIFSLVAFWGIYPLSVIVAITIPWWIYKVLMGFFYTPLSYIGIRLLRGGSARPHDVSGAGENNNENQSSKNKNI</sequence>
<keyword evidence="1" id="KW-0472">Membrane</keyword>
<keyword evidence="1" id="KW-0812">Transmembrane</keyword>
<feature type="compositionally biased region" description="Low complexity" evidence="2">
    <location>
        <begin position="223"/>
        <end position="236"/>
    </location>
</feature>
<feature type="transmembrane region" description="Helical" evidence="1">
    <location>
        <begin position="70"/>
        <end position="92"/>
    </location>
</feature>
<dbReference type="HAMAP" id="MF_02088">
    <property type="entry name" value="Q_prec_transport"/>
    <property type="match status" value="1"/>
</dbReference>
<feature type="transmembrane region" description="Helical" evidence="1">
    <location>
        <begin position="12"/>
        <end position="38"/>
    </location>
</feature>
<dbReference type="AlphaFoldDB" id="A0A2H0CHA8"/>
<keyword evidence="1" id="KW-0813">Transport</keyword>
<dbReference type="PANTHER" id="PTHR34300:SF2">
    <property type="entry name" value="QUEUOSINE PRECURSOR TRANSPORTER-RELATED"/>
    <property type="match status" value="1"/>
</dbReference>
<feature type="transmembrane region" description="Helical" evidence="1">
    <location>
        <begin position="44"/>
        <end position="63"/>
    </location>
</feature>
<comment type="function">
    <text evidence="1">Involved in the import of queuosine (Q) precursors, required for Q precursor salvage.</text>
</comment>
<dbReference type="GO" id="GO:0005886">
    <property type="term" value="C:plasma membrane"/>
    <property type="evidence" value="ECO:0007669"/>
    <property type="project" value="UniProtKB-SubCell"/>
</dbReference>
<protein>
    <recommendedName>
        <fullName evidence="1">Probable queuosine precursor transporter</fullName>
        <shortName evidence="1">Q precursor transporter</shortName>
    </recommendedName>
</protein>
<feature type="region of interest" description="Disordered" evidence="2">
    <location>
        <begin position="217"/>
        <end position="236"/>
    </location>
</feature>
<accession>A0A2H0CHA8</accession>
<dbReference type="PANTHER" id="PTHR34300">
    <property type="entry name" value="QUEUOSINE PRECURSOR TRANSPORTER-RELATED"/>
    <property type="match status" value="1"/>
</dbReference>
<dbReference type="Proteomes" id="UP000229176">
    <property type="component" value="Unassembled WGS sequence"/>
</dbReference>